<evidence type="ECO:0000256" key="2">
    <source>
        <dbReference type="SAM" id="SignalP"/>
    </source>
</evidence>
<sequence length="811" mass="90938">MKKLIQLSLLFMVQFCLSQNYSFLGSYNYNGTPLYLEPVDDTISPQTMQMIQDIVPESYPVPEYNPHYISSGYDTDIILDEPADVWVTFVQEGAGYKNVLGFYSYDINNPQTTTPTPSEITIIFPNVSASGSGGELVAGNKVKIGSFPANTGIGWVLLADGWDDATSSVTAGNWQLFSNPDFNPEANEKLRYHNVLISDPENERIILGFEDIRRDYNSCDNDFNDALFYVSANPYSALRTSNYADTESANDVSSGNSGGLESNGNLAELIAKRNFTRLKKNTFAHKKSLQQTFVKPLITSRNANTTSNLSNLFPSSGMFGTEEALQSTPIDLLQITNATDVFSVDYYENENRVAAALATKTIGSVYNHSKMICDRLNGSTLEDIRQITLQEHDLVMIKVRRANEEIEYAILFSVTENNQQYNLHSYWNIFQYPMEDYTNFQIWGSTMGQVSHITNHILNEYQDASNLTSNEMLDRIPSVFIKKGTYHHGQITLDIVNKTLDNQLQITANARINELAGETEMANSVSLSGEYEEQITFTTGSLFDINLTLVGNNSPQADALYLADGPWGLDYSENESLITNFEIENNSNYTGNGYAVERNPSVSGDVLGTVNLFRTIMPGELSFNASSFGAIEFNIKNNLPVELILVTNDLSDWSQRFTYQIPANNEFTTYNISFTDFTNSLNESLTTENLKTIVFSTQGNYQNLETFNLAVNQVAFTEETLSVDNDESKNNLKPINYPNPFQTTTTLQFAEETTSAQIRIYDILGRIIYEKEHAVIDRKINLNLASLPSGVYECIAVTNTKDELKLRMMKM</sequence>
<proteinExistence type="predicted"/>
<accession>A0ABS6W4M1</accession>
<evidence type="ECO:0000259" key="4">
    <source>
        <dbReference type="Pfam" id="PF18962"/>
    </source>
</evidence>
<dbReference type="InterPro" id="IPR026444">
    <property type="entry name" value="Secre_tail"/>
</dbReference>
<reference evidence="5 6" key="1">
    <citation type="submission" date="2021-07" db="EMBL/GenBank/DDBJ databases">
        <title>Mesonia aestuariivivens sp. nov., isolated from a tidal flat.</title>
        <authorList>
            <person name="Kim Y.-O."/>
            <person name="Yoon J.-H."/>
        </authorList>
    </citation>
    <scope>NUCLEOTIDE SEQUENCE [LARGE SCALE GENOMIC DNA]</scope>
    <source>
        <strain evidence="5 6">JHPTF-M18</strain>
    </source>
</reference>
<feature type="signal peptide" evidence="2">
    <location>
        <begin position="1"/>
        <end position="18"/>
    </location>
</feature>
<comment type="caution">
    <text evidence="5">The sequence shown here is derived from an EMBL/GenBank/DDBJ whole genome shotgun (WGS) entry which is preliminary data.</text>
</comment>
<dbReference type="Pfam" id="PF18962">
    <property type="entry name" value="Por_Secre_tail"/>
    <property type="match status" value="1"/>
</dbReference>
<evidence type="ECO:0000259" key="3">
    <source>
        <dbReference type="Pfam" id="PF13448"/>
    </source>
</evidence>
<feature type="chain" id="PRO_5046700775" evidence="2">
    <location>
        <begin position="19"/>
        <end position="811"/>
    </location>
</feature>
<keyword evidence="6" id="KW-1185">Reference proteome</keyword>
<dbReference type="RefSeq" id="WP_219041106.1">
    <property type="nucleotide sequence ID" value="NZ_JAHWDF010000018.1"/>
</dbReference>
<dbReference type="Pfam" id="PF13448">
    <property type="entry name" value="DUF4114"/>
    <property type="match status" value="1"/>
</dbReference>
<dbReference type="EMBL" id="JAHWDF010000018">
    <property type="protein sequence ID" value="MBW2962823.1"/>
    <property type="molecule type" value="Genomic_DNA"/>
</dbReference>
<feature type="domain" description="Secretion system C-terminal sorting" evidence="4">
    <location>
        <begin position="737"/>
        <end position="800"/>
    </location>
</feature>
<evidence type="ECO:0000256" key="1">
    <source>
        <dbReference type="ARBA" id="ARBA00022729"/>
    </source>
</evidence>
<evidence type="ECO:0000313" key="6">
    <source>
        <dbReference type="Proteomes" id="UP000719267"/>
    </source>
</evidence>
<dbReference type="InterPro" id="IPR025193">
    <property type="entry name" value="DUF4114"/>
</dbReference>
<evidence type="ECO:0000313" key="5">
    <source>
        <dbReference type="EMBL" id="MBW2962823.1"/>
    </source>
</evidence>
<dbReference type="Proteomes" id="UP000719267">
    <property type="component" value="Unassembled WGS sequence"/>
</dbReference>
<organism evidence="5 6">
    <name type="scientific">Mesonia aestuariivivens</name>
    <dbReference type="NCBI Taxonomy" id="2796128"/>
    <lineage>
        <taxon>Bacteria</taxon>
        <taxon>Pseudomonadati</taxon>
        <taxon>Bacteroidota</taxon>
        <taxon>Flavobacteriia</taxon>
        <taxon>Flavobacteriales</taxon>
        <taxon>Flavobacteriaceae</taxon>
        <taxon>Mesonia</taxon>
    </lineage>
</organism>
<dbReference type="NCBIfam" id="TIGR04183">
    <property type="entry name" value="Por_Secre_tail"/>
    <property type="match status" value="1"/>
</dbReference>
<name>A0ABS6W4M1_9FLAO</name>
<gene>
    <name evidence="5" type="ORF">KW502_13595</name>
</gene>
<keyword evidence="1 2" id="KW-0732">Signal</keyword>
<protein>
    <submittedName>
        <fullName evidence="5">DUF4114 domain-containing protein</fullName>
    </submittedName>
</protein>
<feature type="domain" description="DUF4114" evidence="3">
    <location>
        <begin position="147"/>
        <end position="233"/>
    </location>
</feature>